<sequence>MVMNSGLVRYTEGSETAFAWSESGKPFRKKHPSSPDRDLNLDIPVLSIRAQHDKRVSQLRHRVSNLSIVVPLYADQLVGTLLVQNSGPRDIVYFALPPSCAA</sequence>
<accession>A0A7R9J1J5</accession>
<reference evidence="1" key="1">
    <citation type="submission" date="2020-11" db="EMBL/GenBank/DDBJ databases">
        <authorList>
            <person name="Tran Van P."/>
        </authorList>
    </citation>
    <scope>NUCLEOTIDE SEQUENCE</scope>
</reference>
<evidence type="ECO:0000313" key="1">
    <source>
        <dbReference type="EMBL" id="CAD7570945.1"/>
    </source>
</evidence>
<name>A0A7R9J1J5_TIMCA</name>
<proteinExistence type="predicted"/>
<dbReference type="EMBL" id="OE180265">
    <property type="protein sequence ID" value="CAD7570945.1"/>
    <property type="molecule type" value="Genomic_DNA"/>
</dbReference>
<dbReference type="AlphaFoldDB" id="A0A7R9J1J5"/>
<organism evidence="1">
    <name type="scientific">Timema californicum</name>
    <name type="common">California timema</name>
    <name type="synonym">Walking stick</name>
    <dbReference type="NCBI Taxonomy" id="61474"/>
    <lineage>
        <taxon>Eukaryota</taxon>
        <taxon>Metazoa</taxon>
        <taxon>Ecdysozoa</taxon>
        <taxon>Arthropoda</taxon>
        <taxon>Hexapoda</taxon>
        <taxon>Insecta</taxon>
        <taxon>Pterygota</taxon>
        <taxon>Neoptera</taxon>
        <taxon>Polyneoptera</taxon>
        <taxon>Phasmatodea</taxon>
        <taxon>Timematodea</taxon>
        <taxon>Timematoidea</taxon>
        <taxon>Timematidae</taxon>
        <taxon>Timema</taxon>
    </lineage>
</organism>
<gene>
    <name evidence="1" type="ORF">TCMB3V08_LOCUS3632</name>
</gene>
<protein>
    <submittedName>
        <fullName evidence="1">(California timema) hypothetical protein</fullName>
    </submittedName>
</protein>